<dbReference type="Proteomes" id="UP001233999">
    <property type="component" value="Unassembled WGS sequence"/>
</dbReference>
<reference evidence="1" key="1">
    <citation type="journal article" date="2023" name="IScience">
        <title>Live-bearing cockroach genome reveals convergent evolutionary mechanisms linked to viviparity in insects and beyond.</title>
        <authorList>
            <person name="Fouks B."/>
            <person name="Harrison M.C."/>
            <person name="Mikhailova A.A."/>
            <person name="Marchal E."/>
            <person name="English S."/>
            <person name="Carruthers M."/>
            <person name="Jennings E.C."/>
            <person name="Chiamaka E.L."/>
            <person name="Frigard R.A."/>
            <person name="Pippel M."/>
            <person name="Attardo G.M."/>
            <person name="Benoit J.B."/>
            <person name="Bornberg-Bauer E."/>
            <person name="Tobe S.S."/>
        </authorList>
    </citation>
    <scope>NUCLEOTIDE SEQUENCE</scope>
    <source>
        <strain evidence="1">Stay&amp;Tobe</strain>
    </source>
</reference>
<dbReference type="AlphaFoldDB" id="A0AAD8AMZ4"/>
<accession>A0AAD8AMZ4</accession>
<comment type="caution">
    <text evidence="1">The sequence shown here is derived from an EMBL/GenBank/DDBJ whole genome shotgun (WGS) entry which is preliminary data.</text>
</comment>
<organism evidence="1 2">
    <name type="scientific">Diploptera punctata</name>
    <name type="common">Pacific beetle cockroach</name>
    <dbReference type="NCBI Taxonomy" id="6984"/>
    <lineage>
        <taxon>Eukaryota</taxon>
        <taxon>Metazoa</taxon>
        <taxon>Ecdysozoa</taxon>
        <taxon>Arthropoda</taxon>
        <taxon>Hexapoda</taxon>
        <taxon>Insecta</taxon>
        <taxon>Pterygota</taxon>
        <taxon>Neoptera</taxon>
        <taxon>Polyneoptera</taxon>
        <taxon>Dictyoptera</taxon>
        <taxon>Blattodea</taxon>
        <taxon>Blaberoidea</taxon>
        <taxon>Blaberidae</taxon>
        <taxon>Diplopterinae</taxon>
        <taxon>Diploptera</taxon>
    </lineage>
</organism>
<name>A0AAD8AMZ4_DIPPU</name>
<keyword evidence="2" id="KW-1185">Reference proteome</keyword>
<sequence length="52" mass="5860">YVNCVKLTCPDRELNPGPLVKKPIALPLSYPDLNPGRLDGFEPWTLNLKCLH</sequence>
<evidence type="ECO:0000313" key="1">
    <source>
        <dbReference type="EMBL" id="KAJ9600623.1"/>
    </source>
</evidence>
<feature type="non-terminal residue" evidence="1">
    <location>
        <position position="1"/>
    </location>
</feature>
<dbReference type="EMBL" id="JASPKZ010000217">
    <property type="protein sequence ID" value="KAJ9600623.1"/>
    <property type="molecule type" value="Genomic_DNA"/>
</dbReference>
<feature type="non-terminal residue" evidence="1">
    <location>
        <position position="52"/>
    </location>
</feature>
<proteinExistence type="predicted"/>
<gene>
    <name evidence="1" type="ORF">L9F63_026240</name>
</gene>
<evidence type="ECO:0000313" key="2">
    <source>
        <dbReference type="Proteomes" id="UP001233999"/>
    </source>
</evidence>
<reference evidence="1" key="2">
    <citation type="submission" date="2023-05" db="EMBL/GenBank/DDBJ databases">
        <authorList>
            <person name="Fouks B."/>
        </authorList>
    </citation>
    <scope>NUCLEOTIDE SEQUENCE</scope>
    <source>
        <strain evidence="1">Stay&amp;Tobe</strain>
        <tissue evidence="1">Testes</tissue>
    </source>
</reference>
<protein>
    <submittedName>
        <fullName evidence="1">Uncharacterized protein</fullName>
    </submittedName>
</protein>